<evidence type="ECO:0000259" key="3">
    <source>
        <dbReference type="Pfam" id="PF09972"/>
    </source>
</evidence>
<keyword evidence="1" id="KW-0812">Transmembrane</keyword>
<feature type="transmembrane region" description="Helical" evidence="1">
    <location>
        <begin position="421"/>
        <end position="438"/>
    </location>
</feature>
<dbReference type="Pfam" id="PF20990">
    <property type="entry name" value="DUF2207_C"/>
    <property type="match status" value="1"/>
</dbReference>
<keyword evidence="2" id="KW-0732">Signal</keyword>
<evidence type="ECO:0000259" key="4">
    <source>
        <dbReference type="Pfam" id="PF20990"/>
    </source>
</evidence>
<dbReference type="Pfam" id="PF09972">
    <property type="entry name" value="DUF2207"/>
    <property type="match status" value="1"/>
</dbReference>
<dbReference type="EMBL" id="JXLG01000005">
    <property type="protein sequence ID" value="KJY61583.1"/>
    <property type="molecule type" value="Genomic_DNA"/>
</dbReference>
<dbReference type="Proteomes" id="UP000033682">
    <property type="component" value="Unassembled WGS sequence"/>
</dbReference>
<dbReference type="RefSeq" id="WP_046307189.1">
    <property type="nucleotide sequence ID" value="NZ_KQ034000.1"/>
</dbReference>
<evidence type="ECO:0000313" key="6">
    <source>
        <dbReference type="Proteomes" id="UP000033682"/>
    </source>
</evidence>
<proteinExistence type="predicted"/>
<dbReference type="InterPro" id="IPR048389">
    <property type="entry name" value="YciQ-like_C"/>
</dbReference>
<gene>
    <name evidence="5" type="ORF">JF72_08760</name>
</gene>
<accession>A0A0F4LTC1</accession>
<feature type="transmembrane region" description="Helical" evidence="1">
    <location>
        <begin position="252"/>
        <end position="275"/>
    </location>
</feature>
<protein>
    <recommendedName>
        <fullName evidence="7">DUF2207 domain-containing protein</fullName>
    </recommendedName>
</protein>
<evidence type="ECO:0000256" key="1">
    <source>
        <dbReference type="SAM" id="Phobius"/>
    </source>
</evidence>
<evidence type="ECO:0008006" key="7">
    <source>
        <dbReference type="Google" id="ProtNLM"/>
    </source>
</evidence>
<dbReference type="STRING" id="303541.JF72_08760"/>
<sequence>MRRKLLKILPLISVLLFCFAMPQKAKAEVEVKYDIQNNQVTSKVNPDGSLTIKRRIDYEFQSTANGVFYRQNLEPNQKIKHVKITTKANDAPTLNSTDFTLRKSEHGYEMIVPHVVREKHEHFTVTYAYQITNAITNYRDIAELNFMIIGNGWDTRLKKVKASVIFPGPVKDLKAWAHGPLDGKLEVDPQDGKIIMTADNLGGHTGIEVHTIFPLSVTPKNKNVKNVNHKQAVLKQEKKLAAQSNAKQKKNLMISLVLVLVSVVTGILSIFKGFTTQKIGYKPKKISELSHDYEIPDANPVIAQVLDTTKVPDSKAFTAYLMELAIHKKIKIEDYKSKLKTTYYRISLIDENVAHESTLMWMLFNEIGDGTSFTTKELKKARGKKLGRSFDDWADDQFYSADKDQYMPEELLLKKKRSNRIILGLRIASLVAAGLAVLFTRKYIWPIIIVAGLLFVIGTIGMYRDKNQINLYSKKGALEVDKVRSFKKMLKDIGRFNMKEVGDLILWEDILPYAVSFGLAKKVMKELKIEFNQDELNNSDLFFYGFLANSGKNSFAENFNTCFRNGIAAGSSSVSSGSFGSGSSGGFGGGSGGGAF</sequence>
<feature type="signal peptide" evidence="2">
    <location>
        <begin position="1"/>
        <end position="27"/>
    </location>
</feature>
<keyword evidence="1" id="KW-0472">Membrane</keyword>
<feature type="domain" description="Predicted membrane protein YciQ-like C-terminal" evidence="4">
    <location>
        <begin position="290"/>
        <end position="527"/>
    </location>
</feature>
<feature type="transmembrane region" description="Helical" evidence="1">
    <location>
        <begin position="444"/>
        <end position="463"/>
    </location>
</feature>
<dbReference type="AlphaFoldDB" id="A0A0F4LTC1"/>
<keyword evidence="1" id="KW-1133">Transmembrane helix</keyword>
<dbReference type="InterPro" id="IPR018702">
    <property type="entry name" value="DUF2207"/>
</dbReference>
<feature type="domain" description="DUF2207" evidence="3">
    <location>
        <begin position="35"/>
        <end position="213"/>
    </location>
</feature>
<evidence type="ECO:0000256" key="2">
    <source>
        <dbReference type="SAM" id="SignalP"/>
    </source>
</evidence>
<dbReference type="HOGENOM" id="CLU_026556_1_1_9"/>
<evidence type="ECO:0000313" key="5">
    <source>
        <dbReference type="EMBL" id="KJY61583.1"/>
    </source>
</evidence>
<name>A0A0F4LTC1_9LACO</name>
<keyword evidence="6" id="KW-1185">Reference proteome</keyword>
<dbReference type="PATRIC" id="fig|303541.3.peg.1034"/>
<organism evidence="5 6">
    <name type="scientific">Lactobacillus apis</name>
    <dbReference type="NCBI Taxonomy" id="303541"/>
    <lineage>
        <taxon>Bacteria</taxon>
        <taxon>Bacillati</taxon>
        <taxon>Bacillota</taxon>
        <taxon>Bacilli</taxon>
        <taxon>Lactobacillales</taxon>
        <taxon>Lactobacillaceae</taxon>
        <taxon>Lactobacillus</taxon>
    </lineage>
</organism>
<comment type="caution">
    <text evidence="5">The sequence shown here is derived from an EMBL/GenBank/DDBJ whole genome shotgun (WGS) entry which is preliminary data.</text>
</comment>
<reference evidence="5 6" key="1">
    <citation type="submission" date="2015-01" db="EMBL/GenBank/DDBJ databases">
        <title>Comparative genomics of the lactic acid bacteria isolated from the honey bee gut.</title>
        <authorList>
            <person name="Ellegaard K.M."/>
            <person name="Tamarit D."/>
            <person name="Javelind E."/>
            <person name="Olofsson T."/>
            <person name="Andersson S.G."/>
            <person name="Vasquez A."/>
        </authorList>
    </citation>
    <scope>NUCLEOTIDE SEQUENCE [LARGE SCALE GENOMIC DNA]</scope>
    <source>
        <strain evidence="5 6">Hma11</strain>
    </source>
</reference>
<feature type="chain" id="PRO_5002472539" description="DUF2207 domain-containing protein" evidence="2">
    <location>
        <begin position="28"/>
        <end position="596"/>
    </location>
</feature>